<dbReference type="InterPro" id="IPR009057">
    <property type="entry name" value="Homeodomain-like_sf"/>
</dbReference>
<dbReference type="AlphaFoldDB" id="A0AAP8SN86"/>
<feature type="modified residue" description="4-aspartylphosphate" evidence="8">
    <location>
        <position position="55"/>
    </location>
</feature>
<evidence type="ECO:0000313" key="12">
    <source>
        <dbReference type="Proteomes" id="UP000235162"/>
    </source>
</evidence>
<gene>
    <name evidence="11" type="ORF">C0029_08150</name>
</gene>
<keyword evidence="6" id="KW-0238">DNA-binding</keyword>
<feature type="domain" description="Response regulatory" evidence="10">
    <location>
        <begin position="6"/>
        <end position="120"/>
    </location>
</feature>
<dbReference type="InterPro" id="IPR003593">
    <property type="entry name" value="AAA+_ATPase"/>
</dbReference>
<dbReference type="GO" id="GO:0000160">
    <property type="term" value="P:phosphorelay signal transduction system"/>
    <property type="evidence" value="ECO:0007669"/>
    <property type="project" value="UniProtKB-KW"/>
</dbReference>
<dbReference type="Gene3D" id="1.10.8.60">
    <property type="match status" value="1"/>
</dbReference>
<dbReference type="SUPFAM" id="SSF52172">
    <property type="entry name" value="CheY-like"/>
    <property type="match status" value="1"/>
</dbReference>
<evidence type="ECO:0000256" key="7">
    <source>
        <dbReference type="ARBA" id="ARBA00023163"/>
    </source>
</evidence>
<dbReference type="Gene3D" id="3.40.50.2300">
    <property type="match status" value="1"/>
</dbReference>
<keyword evidence="3" id="KW-0067">ATP-binding</keyword>
<dbReference type="InterPro" id="IPR058031">
    <property type="entry name" value="AAA_lid_NorR"/>
</dbReference>
<dbReference type="FunFam" id="3.40.50.300:FF:000006">
    <property type="entry name" value="DNA-binding transcriptional regulator NtrC"/>
    <property type="match status" value="1"/>
</dbReference>
<dbReference type="InterPro" id="IPR001789">
    <property type="entry name" value="Sig_transdc_resp-reg_receiver"/>
</dbReference>
<evidence type="ECO:0000256" key="6">
    <source>
        <dbReference type="ARBA" id="ARBA00023125"/>
    </source>
</evidence>
<dbReference type="GO" id="GO:0043565">
    <property type="term" value="F:sequence-specific DNA binding"/>
    <property type="evidence" value="ECO:0007669"/>
    <property type="project" value="InterPro"/>
</dbReference>
<dbReference type="GO" id="GO:0005524">
    <property type="term" value="F:ATP binding"/>
    <property type="evidence" value="ECO:0007669"/>
    <property type="project" value="UniProtKB-KW"/>
</dbReference>
<organism evidence="11 12">
    <name type="scientific">Halioglobus japonicus</name>
    <dbReference type="NCBI Taxonomy" id="930805"/>
    <lineage>
        <taxon>Bacteria</taxon>
        <taxon>Pseudomonadati</taxon>
        <taxon>Pseudomonadota</taxon>
        <taxon>Gammaproteobacteria</taxon>
        <taxon>Cellvibrionales</taxon>
        <taxon>Halieaceae</taxon>
        <taxon>Halioglobus</taxon>
    </lineage>
</organism>
<accession>A0AAP8SN86</accession>
<dbReference type="Pfam" id="PF25601">
    <property type="entry name" value="AAA_lid_14"/>
    <property type="match status" value="1"/>
</dbReference>
<dbReference type="Gene3D" id="1.10.10.60">
    <property type="entry name" value="Homeodomain-like"/>
    <property type="match status" value="1"/>
</dbReference>
<evidence type="ECO:0000256" key="3">
    <source>
        <dbReference type="ARBA" id="ARBA00022840"/>
    </source>
</evidence>
<keyword evidence="2" id="KW-0547">Nucleotide-binding</keyword>
<feature type="domain" description="Sigma-54 factor interaction" evidence="9">
    <location>
        <begin position="143"/>
        <end position="372"/>
    </location>
</feature>
<evidence type="ECO:0000256" key="8">
    <source>
        <dbReference type="PROSITE-ProRule" id="PRU00169"/>
    </source>
</evidence>
<dbReference type="PANTHER" id="PTHR32071:SF117">
    <property type="entry name" value="PTS-DEPENDENT DIHYDROXYACETONE KINASE OPERON REGULATORY PROTEIN-RELATED"/>
    <property type="match status" value="1"/>
</dbReference>
<dbReference type="EMBL" id="PKUR01000002">
    <property type="protein sequence ID" value="PLW86385.1"/>
    <property type="molecule type" value="Genomic_DNA"/>
</dbReference>
<evidence type="ECO:0000256" key="2">
    <source>
        <dbReference type="ARBA" id="ARBA00022741"/>
    </source>
</evidence>
<evidence type="ECO:0000313" key="11">
    <source>
        <dbReference type="EMBL" id="PLW86385.1"/>
    </source>
</evidence>
<protein>
    <submittedName>
        <fullName evidence="11">Sigma-54-dependent Fis family transcriptional regulator</fullName>
    </submittedName>
</protein>
<dbReference type="Pfam" id="PF02954">
    <property type="entry name" value="HTH_8"/>
    <property type="match status" value="1"/>
</dbReference>
<dbReference type="Proteomes" id="UP000235162">
    <property type="component" value="Unassembled WGS sequence"/>
</dbReference>
<dbReference type="InterPro" id="IPR025944">
    <property type="entry name" value="Sigma_54_int_dom_CS"/>
</dbReference>
<dbReference type="Pfam" id="PF00158">
    <property type="entry name" value="Sigma54_activat"/>
    <property type="match status" value="1"/>
</dbReference>
<dbReference type="PROSITE" id="PS50110">
    <property type="entry name" value="RESPONSE_REGULATORY"/>
    <property type="match status" value="1"/>
</dbReference>
<dbReference type="PANTHER" id="PTHR32071">
    <property type="entry name" value="TRANSCRIPTIONAL REGULATORY PROTEIN"/>
    <property type="match status" value="1"/>
</dbReference>
<keyword evidence="1 8" id="KW-0597">Phosphoprotein</keyword>
<evidence type="ECO:0000259" key="10">
    <source>
        <dbReference type="PROSITE" id="PS50110"/>
    </source>
</evidence>
<dbReference type="GO" id="GO:0006355">
    <property type="term" value="P:regulation of DNA-templated transcription"/>
    <property type="evidence" value="ECO:0007669"/>
    <property type="project" value="InterPro"/>
</dbReference>
<keyword evidence="7" id="KW-0804">Transcription</keyword>
<dbReference type="InterPro" id="IPR025943">
    <property type="entry name" value="Sigma_54_int_dom_ATP-bd_2"/>
</dbReference>
<dbReference type="SUPFAM" id="SSF52540">
    <property type="entry name" value="P-loop containing nucleoside triphosphate hydrolases"/>
    <property type="match status" value="1"/>
</dbReference>
<dbReference type="PROSITE" id="PS50045">
    <property type="entry name" value="SIGMA54_INTERACT_4"/>
    <property type="match status" value="1"/>
</dbReference>
<dbReference type="InterPro" id="IPR027417">
    <property type="entry name" value="P-loop_NTPase"/>
</dbReference>
<name>A0AAP8SN86_9GAMM</name>
<dbReference type="FunFam" id="1.10.8.60:FF:000120">
    <property type="entry name" value="Sigma-54-dependent Fis family transcriptional regulator"/>
    <property type="match status" value="1"/>
</dbReference>
<keyword evidence="12" id="KW-1185">Reference proteome</keyword>
<dbReference type="InterPro" id="IPR011006">
    <property type="entry name" value="CheY-like_superfamily"/>
</dbReference>
<dbReference type="InterPro" id="IPR002197">
    <property type="entry name" value="HTH_Fis"/>
</dbReference>
<dbReference type="SMART" id="SM00448">
    <property type="entry name" value="REC"/>
    <property type="match status" value="1"/>
</dbReference>
<evidence type="ECO:0000256" key="4">
    <source>
        <dbReference type="ARBA" id="ARBA00023012"/>
    </source>
</evidence>
<dbReference type="SUPFAM" id="SSF46689">
    <property type="entry name" value="Homeodomain-like"/>
    <property type="match status" value="1"/>
</dbReference>
<keyword evidence="4" id="KW-0902">Two-component regulatory system</keyword>
<dbReference type="PROSITE" id="PS00688">
    <property type="entry name" value="SIGMA54_INTERACT_3"/>
    <property type="match status" value="1"/>
</dbReference>
<evidence type="ECO:0000259" key="9">
    <source>
        <dbReference type="PROSITE" id="PS50045"/>
    </source>
</evidence>
<evidence type="ECO:0000256" key="5">
    <source>
        <dbReference type="ARBA" id="ARBA00023015"/>
    </source>
</evidence>
<dbReference type="KEGG" id="hja:BST95_09110"/>
<dbReference type="RefSeq" id="WP_084198996.1">
    <property type="nucleotide sequence ID" value="NZ_BMYL01000002.1"/>
</dbReference>
<dbReference type="InterPro" id="IPR002078">
    <property type="entry name" value="Sigma_54_int"/>
</dbReference>
<proteinExistence type="predicted"/>
<keyword evidence="5" id="KW-0805">Transcription regulation</keyword>
<dbReference type="PROSITE" id="PS00676">
    <property type="entry name" value="SIGMA54_INTERACT_2"/>
    <property type="match status" value="1"/>
</dbReference>
<dbReference type="CDD" id="cd00009">
    <property type="entry name" value="AAA"/>
    <property type="match status" value="1"/>
</dbReference>
<evidence type="ECO:0000256" key="1">
    <source>
        <dbReference type="ARBA" id="ARBA00022553"/>
    </source>
</evidence>
<sequence length="477" mass="52804">MTKALRLLMIEDSASLAEVYKAYLPDEQYQVVTVDSLGRAHATYGAFQPDIVLLDIQLPDGNGMDFLAEIQAMKNPAQIIVMTAHGTSEMAVEAIQMGAFDFLTKPFDAARLRVTLDNAASQLRLGKQVRDLALRERDGYGDFIGKSTAMQSVYRTIDSLAASDATGFIVGESGTGKELAAEAVHQHSERRDKAFIAINCGAIPGELMESELFGHVKGAFTGASSNREGAASVANGGTLFLDEICEMSLELQKKLLRFIQTGTFRKVGSNELEKVDVRFVCATNRDPILEVREGRFREDLFYRLHVVPVRLPPLRERDDDVLLIARCFLSVFSERENKVFRGFSEKAEEAIRHYAWPGNVRQLQNAMHQLVVLNNGDRVEHSMLPHEVTSGQLEVESSVLSAVAIKPRANASASDNLHEADHVARREQIEPLWLTEKNAIESAIDVCSGNINQAAGLLEVSPSTIYRKLQGWKKMRA</sequence>
<dbReference type="Pfam" id="PF00072">
    <property type="entry name" value="Response_reg"/>
    <property type="match status" value="1"/>
</dbReference>
<comment type="caution">
    <text evidence="11">The sequence shown here is derived from an EMBL/GenBank/DDBJ whole genome shotgun (WGS) entry which is preliminary data.</text>
</comment>
<reference evidence="11 12" key="1">
    <citation type="submission" date="2018-01" db="EMBL/GenBank/DDBJ databases">
        <title>The draft genome sequence of Halioglobus japonicus S1-36.</title>
        <authorList>
            <person name="Du Z.-J."/>
            <person name="Shi M.-J."/>
        </authorList>
    </citation>
    <scope>NUCLEOTIDE SEQUENCE [LARGE SCALE GENOMIC DNA]</scope>
    <source>
        <strain evidence="11 12">S1-36</strain>
    </source>
</reference>
<dbReference type="FunFam" id="1.10.10.60:FF:000343">
    <property type="entry name" value="Sigma-54-dependent Fis family transcriptional regulator"/>
    <property type="match status" value="1"/>
</dbReference>
<dbReference type="Gene3D" id="3.40.50.300">
    <property type="entry name" value="P-loop containing nucleotide triphosphate hydrolases"/>
    <property type="match status" value="1"/>
</dbReference>
<dbReference type="SMART" id="SM00382">
    <property type="entry name" value="AAA"/>
    <property type="match status" value="1"/>
</dbReference>